<evidence type="ECO:0000313" key="2">
    <source>
        <dbReference type="EMBL" id="SDQ54452.1"/>
    </source>
</evidence>
<name>A0A1H1BR80_9LACT</name>
<feature type="domain" description="Terminase large subunit-like endonuclease" evidence="1">
    <location>
        <begin position="225"/>
        <end position="333"/>
    </location>
</feature>
<reference evidence="3" key="1">
    <citation type="submission" date="2016-10" db="EMBL/GenBank/DDBJ databases">
        <authorList>
            <person name="Varghese N."/>
            <person name="Submissions S."/>
        </authorList>
    </citation>
    <scope>NUCLEOTIDE SEQUENCE [LARGE SCALE GENOMIC DNA]</scope>
    <source>
        <strain evidence="3">MPL-11</strain>
    </source>
</reference>
<evidence type="ECO:0000313" key="3">
    <source>
        <dbReference type="Proteomes" id="UP000199481"/>
    </source>
</evidence>
<dbReference type="GO" id="GO:0004519">
    <property type="term" value="F:endonuclease activity"/>
    <property type="evidence" value="ECO:0007669"/>
    <property type="project" value="InterPro"/>
</dbReference>
<proteinExistence type="predicted"/>
<gene>
    <name evidence="2" type="ORF">SAMN04487752_2703</name>
</gene>
<dbReference type="EMBL" id="FNJW01000008">
    <property type="protein sequence ID" value="SDQ54452.1"/>
    <property type="molecule type" value="Genomic_DNA"/>
</dbReference>
<protein>
    <submittedName>
        <fullName evidence="2">Phage terminase-like protein, large subunit, contains N-terminal HTH domain</fullName>
    </submittedName>
</protein>
<dbReference type="Proteomes" id="UP000199481">
    <property type="component" value="Unassembled WGS sequence"/>
</dbReference>
<dbReference type="SUPFAM" id="SSF52540">
    <property type="entry name" value="P-loop containing nucleoside triphosphate hydrolases"/>
    <property type="match status" value="1"/>
</dbReference>
<keyword evidence="3" id="KW-1185">Reference proteome</keyword>
<accession>A0A1H1BR80</accession>
<dbReference type="Pfam" id="PF20441">
    <property type="entry name" value="TerL_nuclease"/>
    <property type="match status" value="1"/>
</dbReference>
<dbReference type="AlphaFoldDB" id="A0A1H1BR80"/>
<evidence type="ECO:0000259" key="1">
    <source>
        <dbReference type="Pfam" id="PF20441"/>
    </source>
</evidence>
<organism evidence="2 3">
    <name type="scientific">Carnobacterium viridans</name>
    <dbReference type="NCBI Taxonomy" id="174587"/>
    <lineage>
        <taxon>Bacteria</taxon>
        <taxon>Bacillati</taxon>
        <taxon>Bacillota</taxon>
        <taxon>Bacilli</taxon>
        <taxon>Lactobacillales</taxon>
        <taxon>Carnobacteriaceae</taxon>
        <taxon>Carnobacterium</taxon>
    </lineage>
</organism>
<sequence>MEKRIGSQKPTKKLFLPYQETIADEAVESYEKSGRKAYDWQKNLVNPMMGLNDDGLWTHLKFGFSIPRQNGKNEVVAIREFEGLKRSERILHTAHRTTTSAAAFNRLLGIMESSGLEEKTHFNKIKATGRESIELIDGGRIDFRTRTSSGGLGESFDLLVIDEAQEYTTDQESALMYTIAASQNPQTVYCGTPPTPISSGTIFNDLRNMVFEGDSIDTGWAEWSVEEQSEMRDVELWYKTNPSLGLRLSERNIQSEVRGDEIDFNIQRLGLWIKYNLKSAISREEWDRLQVPALPKLKGKLFAGIKYGYDGTNVALSIAVKTDDDKVFVEAIDCRSIRTGNKWLIDFLLKADVQEVVIDGASGQNILAEDMKKAKLKKPLLPTVKEYIVASSTFEQSLFQENISHAGQPSLSEVVTNSEKRTIGTQGGFGYKSQLDDFDIALMESMILANWSCVTAKEIKKQKIQY</sequence>
<dbReference type="InterPro" id="IPR027417">
    <property type="entry name" value="P-loop_NTPase"/>
</dbReference>
<dbReference type="Gene3D" id="3.40.50.300">
    <property type="entry name" value="P-loop containing nucleotide triphosphate hydrolases"/>
    <property type="match status" value="1"/>
</dbReference>
<dbReference type="InterPro" id="IPR046462">
    <property type="entry name" value="TerL_nuclease"/>
</dbReference>